<dbReference type="GO" id="GO:0005634">
    <property type="term" value="C:nucleus"/>
    <property type="evidence" value="ECO:0000318"/>
    <property type="project" value="GO_Central"/>
</dbReference>
<evidence type="ECO:0000256" key="2">
    <source>
        <dbReference type="ARBA" id="ARBA00022723"/>
    </source>
</evidence>
<protein>
    <recommendedName>
        <fullName evidence="8">C3H1-type domain-containing protein</fullName>
    </recommendedName>
</protein>
<comment type="caution">
    <text evidence="9">The sequence shown here is derived from an EMBL/GenBank/DDBJ whole genome shotgun (WGS) entry which is preliminary data.</text>
</comment>
<dbReference type="GO" id="GO:0008270">
    <property type="term" value="F:zinc ion binding"/>
    <property type="evidence" value="ECO:0007669"/>
    <property type="project" value="UniProtKB-KW"/>
</dbReference>
<feature type="region of interest" description="Disordered" evidence="7">
    <location>
        <begin position="33"/>
        <end position="116"/>
    </location>
</feature>
<reference evidence="9 10" key="1">
    <citation type="journal article" date="2017" name="Nat. Commun.">
        <title>Genome assembly with in vitro proximity ligation data and whole-genome triplication in lettuce.</title>
        <authorList>
            <person name="Reyes-Chin-Wo S."/>
            <person name="Wang Z."/>
            <person name="Yang X."/>
            <person name="Kozik A."/>
            <person name="Arikit S."/>
            <person name="Song C."/>
            <person name="Xia L."/>
            <person name="Froenicke L."/>
            <person name="Lavelle D.O."/>
            <person name="Truco M.J."/>
            <person name="Xia R."/>
            <person name="Zhu S."/>
            <person name="Xu C."/>
            <person name="Xu H."/>
            <person name="Xu X."/>
            <person name="Cox K."/>
            <person name="Korf I."/>
            <person name="Meyers B.C."/>
            <person name="Michelmore R.W."/>
        </authorList>
    </citation>
    <scope>NUCLEOTIDE SEQUENCE [LARGE SCALE GENOMIC DNA]</scope>
    <source>
        <strain evidence="10">cv. Salinas</strain>
        <tissue evidence="9">Seedlings</tissue>
    </source>
</reference>
<dbReference type="InterPro" id="IPR000571">
    <property type="entry name" value="Znf_CCCH"/>
</dbReference>
<dbReference type="PANTHER" id="PTHR46527">
    <property type="entry name" value="NUCLEOPORIN-LIKE PROTEIN 2"/>
    <property type="match status" value="1"/>
</dbReference>
<feature type="zinc finger region" description="C3H1-type" evidence="6">
    <location>
        <begin position="3"/>
        <end position="30"/>
    </location>
</feature>
<dbReference type="SUPFAM" id="SSF90229">
    <property type="entry name" value="CCCH zinc finger"/>
    <property type="match status" value="1"/>
</dbReference>
<evidence type="ECO:0000256" key="4">
    <source>
        <dbReference type="ARBA" id="ARBA00022833"/>
    </source>
</evidence>
<keyword evidence="10" id="KW-1185">Reference proteome</keyword>
<dbReference type="PANTHER" id="PTHR46527:SF1">
    <property type="entry name" value="NUCLEOPORIN NUP42"/>
    <property type="match status" value="1"/>
</dbReference>
<comment type="subcellular location">
    <subcellularLocation>
        <location evidence="1">Nucleus</location>
    </subcellularLocation>
</comment>
<feature type="compositionally biased region" description="Polar residues" evidence="7">
    <location>
        <begin position="68"/>
        <end position="79"/>
    </location>
</feature>
<evidence type="ECO:0000256" key="7">
    <source>
        <dbReference type="SAM" id="MobiDB-lite"/>
    </source>
</evidence>
<evidence type="ECO:0000256" key="6">
    <source>
        <dbReference type="PROSITE-ProRule" id="PRU00723"/>
    </source>
</evidence>
<dbReference type="AlphaFoldDB" id="A0A9R1VH73"/>
<evidence type="ECO:0000313" key="10">
    <source>
        <dbReference type="Proteomes" id="UP000235145"/>
    </source>
</evidence>
<evidence type="ECO:0000313" key="9">
    <source>
        <dbReference type="EMBL" id="KAJ0206135.1"/>
    </source>
</evidence>
<keyword evidence="3 6" id="KW-0863">Zinc-finger</keyword>
<dbReference type="GO" id="GO:0016567">
    <property type="term" value="P:protein ubiquitination"/>
    <property type="evidence" value="ECO:0000318"/>
    <property type="project" value="GO_Central"/>
</dbReference>
<dbReference type="Proteomes" id="UP000235145">
    <property type="component" value="Unassembled WGS sequence"/>
</dbReference>
<dbReference type="InterPro" id="IPR036855">
    <property type="entry name" value="Znf_CCCH_sf"/>
</dbReference>
<dbReference type="GO" id="GO:0061630">
    <property type="term" value="F:ubiquitin protein ligase activity"/>
    <property type="evidence" value="ECO:0000318"/>
    <property type="project" value="GO_Central"/>
</dbReference>
<dbReference type="Gene3D" id="4.10.1000.10">
    <property type="entry name" value="Zinc finger, CCCH-type"/>
    <property type="match status" value="1"/>
</dbReference>
<evidence type="ECO:0000256" key="5">
    <source>
        <dbReference type="ARBA" id="ARBA00023242"/>
    </source>
</evidence>
<sequence length="395" mass="43491">MPPPHKPLCRNFQRGFCKYGAECRFLHENQQQQAKPNPFGFGTGTQNTTQSPRTDPQPQKPNPFGFGVQNNSQTGSKPNQFKPGENKWSRFSPINAPNSSAPQKQNNQASAPNHVCTDSESCKRQISEDYEHETPLWKLTCYGHCKYGPCDIIGDISCEELRAAAYDDAKRGMNIQSVVEKERSLVNSKLTEFQNLLRNPYTPPQNSTLSTQNVFSGNTPQTIQNNTPPLVSSFSQLGTTVNSGFQMRQDFLSIKFGFIPAAPNNIFGQVSHFQPPTQISNTPQKNPFAFGNPGAVVGPPSTQSFATTPTFGNALSSTATTASPNLNLPRQQSSTMPFGFGQNPSPNLLPEPLLTLQITQNIQISNDNGDNSIWFKEEWRPGEIPEEAPPEGVIC</sequence>
<keyword evidence="4 6" id="KW-0862">Zinc</keyword>
<evidence type="ECO:0000259" key="8">
    <source>
        <dbReference type="PROSITE" id="PS50103"/>
    </source>
</evidence>
<name>A0A9R1VH73_LACSA</name>
<dbReference type="EMBL" id="NBSK02000005">
    <property type="protein sequence ID" value="KAJ0206135.1"/>
    <property type="molecule type" value="Genomic_DNA"/>
</dbReference>
<dbReference type="PROSITE" id="PS50103">
    <property type="entry name" value="ZF_C3H1"/>
    <property type="match status" value="1"/>
</dbReference>
<proteinExistence type="predicted"/>
<accession>A0A9R1VH73</accession>
<keyword evidence="5" id="KW-0539">Nucleus</keyword>
<dbReference type="Pfam" id="PF00642">
    <property type="entry name" value="zf-CCCH"/>
    <property type="match status" value="1"/>
</dbReference>
<evidence type="ECO:0000256" key="3">
    <source>
        <dbReference type="ARBA" id="ARBA00022771"/>
    </source>
</evidence>
<dbReference type="SMART" id="SM00356">
    <property type="entry name" value="ZnF_C3H1"/>
    <property type="match status" value="1"/>
</dbReference>
<keyword evidence="2 6" id="KW-0479">Metal-binding</keyword>
<evidence type="ECO:0000256" key="1">
    <source>
        <dbReference type="ARBA" id="ARBA00004123"/>
    </source>
</evidence>
<gene>
    <name evidence="9" type="ORF">LSAT_V11C500258490</name>
</gene>
<feature type="domain" description="C3H1-type" evidence="8">
    <location>
        <begin position="3"/>
        <end position="30"/>
    </location>
</feature>
<dbReference type="InterPro" id="IPR051767">
    <property type="entry name" value="Nucleoporin_NUP42"/>
</dbReference>
<organism evidence="9 10">
    <name type="scientific">Lactuca sativa</name>
    <name type="common">Garden lettuce</name>
    <dbReference type="NCBI Taxonomy" id="4236"/>
    <lineage>
        <taxon>Eukaryota</taxon>
        <taxon>Viridiplantae</taxon>
        <taxon>Streptophyta</taxon>
        <taxon>Embryophyta</taxon>
        <taxon>Tracheophyta</taxon>
        <taxon>Spermatophyta</taxon>
        <taxon>Magnoliopsida</taxon>
        <taxon>eudicotyledons</taxon>
        <taxon>Gunneridae</taxon>
        <taxon>Pentapetalae</taxon>
        <taxon>asterids</taxon>
        <taxon>campanulids</taxon>
        <taxon>Asterales</taxon>
        <taxon>Asteraceae</taxon>
        <taxon>Cichorioideae</taxon>
        <taxon>Cichorieae</taxon>
        <taxon>Lactucinae</taxon>
        <taxon>Lactuca</taxon>
    </lineage>
</organism>
<feature type="compositionally biased region" description="Polar residues" evidence="7">
    <location>
        <begin position="95"/>
        <end position="116"/>
    </location>
</feature>